<evidence type="ECO:0000259" key="3">
    <source>
        <dbReference type="PROSITE" id="PS50043"/>
    </source>
</evidence>
<dbReference type="EMBL" id="BAABBB010000028">
    <property type="protein sequence ID" value="GAA3551614.1"/>
    <property type="molecule type" value="Genomic_DNA"/>
</dbReference>
<comment type="caution">
    <text evidence="4">The sequence shown here is derived from an EMBL/GenBank/DDBJ whole genome shotgun (WGS) entry which is preliminary data.</text>
</comment>
<keyword evidence="1" id="KW-0547">Nucleotide-binding</keyword>
<reference evidence="5" key="1">
    <citation type="journal article" date="2019" name="Int. J. Syst. Evol. Microbiol.">
        <title>The Global Catalogue of Microorganisms (GCM) 10K type strain sequencing project: providing services to taxonomists for standard genome sequencing and annotation.</title>
        <authorList>
            <consortium name="The Broad Institute Genomics Platform"/>
            <consortium name="The Broad Institute Genome Sequencing Center for Infectious Disease"/>
            <person name="Wu L."/>
            <person name="Ma J."/>
        </authorList>
    </citation>
    <scope>NUCLEOTIDE SEQUENCE [LARGE SCALE GENOMIC DNA]</scope>
    <source>
        <strain evidence="5">JCM 17460</strain>
    </source>
</reference>
<dbReference type="PROSITE" id="PS50043">
    <property type="entry name" value="HTH_LUXR_2"/>
    <property type="match status" value="1"/>
</dbReference>
<feature type="domain" description="HTH luxR-type" evidence="3">
    <location>
        <begin position="867"/>
        <end position="934"/>
    </location>
</feature>
<protein>
    <submittedName>
        <fullName evidence="4">Helix-turn-helix transcriptional regulator</fullName>
    </submittedName>
</protein>
<evidence type="ECO:0000313" key="4">
    <source>
        <dbReference type="EMBL" id="GAA3551614.1"/>
    </source>
</evidence>
<dbReference type="Proteomes" id="UP001500301">
    <property type="component" value="Unassembled WGS sequence"/>
</dbReference>
<sequence length="935" mass="99863">MRSPVLVSRTLERARLRGALEALGQAQGGLWVLRGDPGIGKSRLATALAADAAERGFEVLSGRAVPSGTPTPLRPLSEALLGWLRTHEVPDDRLLAPYLPTLARLAPQLGPVAPDGASSVMLVGEGVLRLARTVPAPGLVLVVEDLHWADPETLALVEYLGDNTREVPLLVVATSRLHESPVANELVTALERRHAAETVDLQPMADDDVAAMARACLGDEPSDEVVAWLQQYSAGYPLFVEEMLADLRDAGLLEGPLPVMVPRPFARSVEARLAEVGTTAREVATAAAMLGPEFDWRLVAEALALPDTEIAGSLRELRDQRLVVTAPGDRFVFRHALTREAVLSGLLAPERSRLAALLAAALAARSSDSADDHLQLAELFEAAGDDDRAVELWLETARDAIGRGALVSAGEAAARALQRCSPGSELESRVRETEVEVHALAGDVPRALAAGERLTAELTGEPGRLAAVRLRLARALLAGGSWNEAEAMLDAAAGHDPVQEHVLAARLALGREDDLAAAERASAALAVVGEDRPEIACEAWEVLGRAVRARDHVAGEEAFEAGYRLADAEDLPLWRCRLLAALGALDLAARRPTEDRLVAARRIALEVGAIAVAARIEIDLNLVRMRYLDLDEAMAAIDNAIAMMTRLRLPELPTAYLLRAATHGLAGRADAMEADIATAGGMPMDEALRLVGIPGHVRSLVALAHGRYEEARVQLETAMDYHRRTPSMPFSLRGFWALLETALGDGTAAREEVRTGPQANGPHNAFALGYADAIALGRAGEATAAERVFADAEWGLPGREPWPELHARLLVAIAAARDGWGTPEPWFRHCLDGLVGYGLTEAASGCRVAMREAGFAVPRKAAGAQRVPAHLQRLGVTAREHDVLGLVAEGLQNKQIADRLYLSVRTVETHVTRLLQRTGCADRGELAAHLDPPAS</sequence>
<name>A0ABP6WJI4_9ACTN</name>
<dbReference type="Pfam" id="PF00196">
    <property type="entry name" value="GerE"/>
    <property type="match status" value="1"/>
</dbReference>
<dbReference type="PROSITE" id="PS00622">
    <property type="entry name" value="HTH_LUXR_1"/>
    <property type="match status" value="1"/>
</dbReference>
<gene>
    <name evidence="4" type="ORF">GCM10022263_43070</name>
</gene>
<keyword evidence="2" id="KW-0067">ATP-binding</keyword>
<dbReference type="Pfam" id="PF13191">
    <property type="entry name" value="AAA_16"/>
    <property type="match status" value="1"/>
</dbReference>
<accession>A0ABP6WJI4</accession>
<dbReference type="SMART" id="SM00421">
    <property type="entry name" value="HTH_LUXR"/>
    <property type="match status" value="1"/>
</dbReference>
<dbReference type="PANTHER" id="PTHR16305:SF35">
    <property type="entry name" value="TRANSCRIPTIONAL ACTIVATOR DOMAIN"/>
    <property type="match status" value="1"/>
</dbReference>
<evidence type="ECO:0000256" key="2">
    <source>
        <dbReference type="ARBA" id="ARBA00022840"/>
    </source>
</evidence>
<proteinExistence type="predicted"/>
<dbReference type="RefSeq" id="WP_218235883.1">
    <property type="nucleotide sequence ID" value="NZ_BAABBB010000028.1"/>
</dbReference>
<dbReference type="CDD" id="cd06170">
    <property type="entry name" value="LuxR_C_like"/>
    <property type="match status" value="1"/>
</dbReference>
<evidence type="ECO:0000256" key="1">
    <source>
        <dbReference type="ARBA" id="ARBA00022741"/>
    </source>
</evidence>
<dbReference type="PANTHER" id="PTHR16305">
    <property type="entry name" value="TESTICULAR SOLUBLE ADENYLYL CYCLASE"/>
    <property type="match status" value="1"/>
</dbReference>
<dbReference type="InterPro" id="IPR000792">
    <property type="entry name" value="Tscrpt_reg_LuxR_C"/>
</dbReference>
<evidence type="ECO:0000313" key="5">
    <source>
        <dbReference type="Proteomes" id="UP001500301"/>
    </source>
</evidence>
<keyword evidence="5" id="KW-1185">Reference proteome</keyword>
<dbReference type="InterPro" id="IPR041664">
    <property type="entry name" value="AAA_16"/>
</dbReference>
<organism evidence="4 5">
    <name type="scientific">Nocardioides daeguensis</name>
    <dbReference type="NCBI Taxonomy" id="908359"/>
    <lineage>
        <taxon>Bacteria</taxon>
        <taxon>Bacillati</taxon>
        <taxon>Actinomycetota</taxon>
        <taxon>Actinomycetes</taxon>
        <taxon>Propionibacteriales</taxon>
        <taxon>Nocardioidaceae</taxon>
        <taxon>Nocardioides</taxon>
    </lineage>
</organism>